<feature type="transmembrane region" description="Helical" evidence="7">
    <location>
        <begin position="42"/>
        <end position="61"/>
    </location>
</feature>
<feature type="region of interest" description="Disordered" evidence="8">
    <location>
        <begin position="689"/>
        <end position="721"/>
    </location>
</feature>
<dbReference type="Gene3D" id="3.40.30.60">
    <property type="entry name" value="FHIPEP family, domain 1"/>
    <property type="match status" value="1"/>
</dbReference>
<dbReference type="OrthoDB" id="9759185at2"/>
<keyword evidence="3 7" id="KW-1003">Cell membrane</keyword>
<comment type="caution">
    <text evidence="7">Lacks conserved residue(s) required for the propagation of feature annotation.</text>
</comment>
<dbReference type="GO" id="GO:0005886">
    <property type="term" value="C:plasma membrane"/>
    <property type="evidence" value="ECO:0007669"/>
    <property type="project" value="UniProtKB-SubCell"/>
</dbReference>
<dbReference type="STRING" id="756272.Plabr_1409"/>
<accession>F0SPR2</accession>
<dbReference type="RefSeq" id="WP_013627750.1">
    <property type="nucleotide sequence ID" value="NC_015174.1"/>
</dbReference>
<dbReference type="PANTHER" id="PTHR30161">
    <property type="entry name" value="FLAGELLAR EXPORT PROTEIN, MEMBRANE FLHA SUBUNIT-RELATED"/>
    <property type="match status" value="1"/>
</dbReference>
<dbReference type="PRINTS" id="PR00949">
    <property type="entry name" value="TYPE3IMAPROT"/>
</dbReference>
<evidence type="ECO:0000256" key="1">
    <source>
        <dbReference type="ARBA" id="ARBA00004651"/>
    </source>
</evidence>
<feature type="transmembrane region" description="Helical" evidence="7">
    <location>
        <begin position="16"/>
        <end position="35"/>
    </location>
</feature>
<feature type="transmembrane region" description="Helical" evidence="7">
    <location>
        <begin position="287"/>
        <end position="307"/>
    </location>
</feature>
<dbReference type="EMBL" id="CP002546">
    <property type="protein sequence ID" value="ADY59021.1"/>
    <property type="molecule type" value="Genomic_DNA"/>
</dbReference>
<comment type="function">
    <text evidence="7">Required for formation of the rod structure of the flagellar apparatus. Together with FliI and FliH, may constitute the export apparatus of flagellin.</text>
</comment>
<dbReference type="InterPro" id="IPR042196">
    <property type="entry name" value="FHIPEP_4"/>
</dbReference>
<organism evidence="9 10">
    <name type="scientific">Rubinisphaera brasiliensis (strain ATCC 49424 / DSM 5305 / JCM 21570 / IAM 15109 / NBRC 103401 / IFAM 1448)</name>
    <name type="common">Planctomyces brasiliensis</name>
    <dbReference type="NCBI Taxonomy" id="756272"/>
    <lineage>
        <taxon>Bacteria</taxon>
        <taxon>Pseudomonadati</taxon>
        <taxon>Planctomycetota</taxon>
        <taxon>Planctomycetia</taxon>
        <taxon>Planctomycetales</taxon>
        <taxon>Planctomycetaceae</taxon>
        <taxon>Rubinisphaera</taxon>
    </lineage>
</organism>
<dbReference type="InterPro" id="IPR006301">
    <property type="entry name" value="FlhA"/>
</dbReference>
<evidence type="ECO:0000256" key="8">
    <source>
        <dbReference type="SAM" id="MobiDB-lite"/>
    </source>
</evidence>
<dbReference type="InterPro" id="IPR042194">
    <property type="entry name" value="FHIPEP_1"/>
</dbReference>
<feature type="region of interest" description="Disordered" evidence="8">
    <location>
        <begin position="329"/>
        <end position="357"/>
    </location>
</feature>
<keyword evidence="7" id="KW-0653">Protein transport</keyword>
<evidence type="ECO:0000256" key="4">
    <source>
        <dbReference type="ARBA" id="ARBA00022692"/>
    </source>
</evidence>
<dbReference type="Gene3D" id="1.10.8.540">
    <property type="entry name" value="FHIPEP family, domain 3"/>
    <property type="match status" value="1"/>
</dbReference>
<keyword evidence="9" id="KW-0966">Cell projection</keyword>
<proteinExistence type="inferred from homology"/>
<evidence type="ECO:0000256" key="5">
    <source>
        <dbReference type="ARBA" id="ARBA00022989"/>
    </source>
</evidence>
<comment type="subcellular location">
    <subcellularLocation>
        <location evidence="1 7">Cell membrane</location>
        <topology evidence="1 7">Multi-pass membrane protein</topology>
    </subcellularLocation>
</comment>
<comment type="similarity">
    <text evidence="2 7">Belongs to the FHIPEP (flagella/HR/invasion proteins export pore) family.</text>
</comment>
<dbReference type="eggNOG" id="COG1298">
    <property type="taxonomic scope" value="Bacteria"/>
</dbReference>
<dbReference type="Proteomes" id="UP000006860">
    <property type="component" value="Chromosome"/>
</dbReference>
<dbReference type="PIRSF" id="PIRSF005419">
    <property type="entry name" value="FlhA"/>
    <property type="match status" value="1"/>
</dbReference>
<dbReference type="HOGENOM" id="CLU_015346_3_0_0"/>
<evidence type="ECO:0000256" key="2">
    <source>
        <dbReference type="ARBA" id="ARBA00008835"/>
    </source>
</evidence>
<name>F0SPR2_RUBBR</name>
<keyword evidence="7" id="KW-1006">Bacterial flagellum protein export</keyword>
<feature type="transmembrane region" description="Helical" evidence="7">
    <location>
        <begin position="118"/>
        <end position="138"/>
    </location>
</feature>
<dbReference type="GO" id="GO:0009306">
    <property type="term" value="P:protein secretion"/>
    <property type="evidence" value="ECO:0007669"/>
    <property type="project" value="InterPro"/>
</dbReference>
<gene>
    <name evidence="7" type="primary">flhA</name>
    <name evidence="9" type="ordered locus">Plabr_1409</name>
</gene>
<keyword evidence="5 7" id="KW-1133">Transmembrane helix</keyword>
<sequence>MSATSGSLQTVLQRNLSLIFPVLIITSVLVIIAPLPPLMMDLLLACNVTVAVIILLTTIHVTNPLEFSVFPAILLGTTLSRLVLNVASTRLILTGAATRGTEAAGGVIAAFGEFVAGGSAAVGVIIFIILIAIQFLVITKGATRISEVAARFALDGMPGKQMAIDADLNAGLISAEQAKARRAEISQQADFYGAMDGASKFVRGDAIAGIVITVINILGGLYIGIVQEGMSFMDAVNIFTTLTIGDGLVTQVPAFLISLAAGLIVTRTSVDSNLPADVVEQLFRHPVAMYLASGFLVALSFTGLPALPMISLGAGCGVLGVMLQTSTKKQHEEQVAAEEREQQESEKPEPTPEDHLHVDPMELDLGIGLLQLADPGRGGDLLDRVTRVRHRIAQELGMIMPKVRIRDNMRLKQLDYQVKIRSIPVAWGNIQPGKLLAINTGMATGDIQGMDTVEPAFKRPAKWIEPMHRERAEMLGFNVVEPSAVLVTHLTETVREHCSELLSRQQVHELLEHLAKDSPKVVEELVPDLLKASQVHQVLENLLRERVPIRDLEAIMETLTDYADKTKDLTILTEYVRHRLAGTICQQNRDKNRTMHVITLDPAIEDVLAAGLEFGERGMVVKLSTQVTEAVTLGLAKQLENLVKAGYPPVVICGPQIRAGLKQITSQALPKLAVLSLNEITRDTQVEARGQVPADILPTSSRGRQAAPVPQRANPKTHQAS</sequence>
<keyword evidence="4 7" id="KW-0812">Transmembrane</keyword>
<evidence type="ECO:0000313" key="10">
    <source>
        <dbReference type="Proteomes" id="UP000006860"/>
    </source>
</evidence>
<dbReference type="NCBIfam" id="TIGR01398">
    <property type="entry name" value="FlhA"/>
    <property type="match status" value="1"/>
</dbReference>
<evidence type="ECO:0000256" key="6">
    <source>
        <dbReference type="ARBA" id="ARBA00023136"/>
    </source>
</evidence>
<dbReference type="GO" id="GO:0044780">
    <property type="term" value="P:bacterial-type flagellum assembly"/>
    <property type="evidence" value="ECO:0007669"/>
    <property type="project" value="InterPro"/>
</dbReference>
<keyword evidence="9" id="KW-0282">Flagellum</keyword>
<feature type="transmembrane region" description="Helical" evidence="7">
    <location>
        <begin position="247"/>
        <end position="266"/>
    </location>
</feature>
<dbReference type="PROSITE" id="PS00994">
    <property type="entry name" value="FHIPEP"/>
    <property type="match status" value="1"/>
</dbReference>
<keyword evidence="7" id="KW-0813">Transport</keyword>
<dbReference type="InterPro" id="IPR001712">
    <property type="entry name" value="T3SS_FHIPEP"/>
</dbReference>
<dbReference type="InterPro" id="IPR042193">
    <property type="entry name" value="FHIPEP_3"/>
</dbReference>
<evidence type="ECO:0000313" key="9">
    <source>
        <dbReference type="EMBL" id="ADY59021.1"/>
    </source>
</evidence>
<protein>
    <recommendedName>
        <fullName evidence="7">Flagellar biosynthesis protein FlhA</fullName>
    </recommendedName>
</protein>
<feature type="transmembrane region" description="Helical" evidence="7">
    <location>
        <begin position="206"/>
        <end position="227"/>
    </location>
</feature>
<reference evidence="10" key="1">
    <citation type="submission" date="2011-02" db="EMBL/GenBank/DDBJ databases">
        <title>The complete genome of Planctomyces brasiliensis DSM 5305.</title>
        <authorList>
            <person name="Lucas S."/>
            <person name="Copeland A."/>
            <person name="Lapidus A."/>
            <person name="Bruce D."/>
            <person name="Goodwin L."/>
            <person name="Pitluck S."/>
            <person name="Kyrpides N."/>
            <person name="Mavromatis K."/>
            <person name="Pagani I."/>
            <person name="Ivanova N."/>
            <person name="Ovchinnikova G."/>
            <person name="Lu M."/>
            <person name="Detter J.C."/>
            <person name="Han C."/>
            <person name="Land M."/>
            <person name="Hauser L."/>
            <person name="Markowitz V."/>
            <person name="Cheng J.-F."/>
            <person name="Hugenholtz P."/>
            <person name="Woyke T."/>
            <person name="Wu D."/>
            <person name="Tindall B."/>
            <person name="Pomrenke H.G."/>
            <person name="Brambilla E."/>
            <person name="Klenk H.-P."/>
            <person name="Eisen J.A."/>
        </authorList>
    </citation>
    <scope>NUCLEOTIDE SEQUENCE [LARGE SCALE GENOMIC DNA]</scope>
    <source>
        <strain evidence="10">ATCC 49424 / DSM 5305 / JCM 21570 / NBRC 103401 / IFAM 1448</strain>
    </source>
</reference>
<dbReference type="AlphaFoldDB" id="F0SPR2"/>
<dbReference type="InterPro" id="IPR025505">
    <property type="entry name" value="FHIPEP_CS"/>
</dbReference>
<keyword evidence="7" id="KW-1005">Bacterial flagellum biogenesis</keyword>
<dbReference type="Pfam" id="PF00771">
    <property type="entry name" value="FHIPEP"/>
    <property type="match status" value="1"/>
</dbReference>
<keyword evidence="6 7" id="KW-0472">Membrane</keyword>
<dbReference type="Gene3D" id="3.40.50.12790">
    <property type="entry name" value="FHIPEP family, domain 4"/>
    <property type="match status" value="1"/>
</dbReference>
<evidence type="ECO:0000256" key="3">
    <source>
        <dbReference type="ARBA" id="ARBA00022475"/>
    </source>
</evidence>
<keyword evidence="10" id="KW-1185">Reference proteome</keyword>
<dbReference type="PANTHER" id="PTHR30161:SF1">
    <property type="entry name" value="FLAGELLAR BIOSYNTHESIS PROTEIN FLHA-RELATED"/>
    <property type="match status" value="1"/>
</dbReference>
<evidence type="ECO:0000256" key="7">
    <source>
        <dbReference type="RuleBase" id="RU364093"/>
    </source>
</evidence>
<keyword evidence="9" id="KW-0969">Cilium</keyword>
<dbReference type="KEGG" id="pbs:Plabr_1409"/>